<proteinExistence type="predicted"/>
<name>A0A6J5M788_9CAUD</name>
<dbReference type="EMBL" id="LR796423">
    <property type="protein sequence ID" value="CAB4142544.1"/>
    <property type="molecule type" value="Genomic_DNA"/>
</dbReference>
<evidence type="ECO:0000313" key="1">
    <source>
        <dbReference type="EMBL" id="CAB4142544.1"/>
    </source>
</evidence>
<organism evidence="1">
    <name type="scientific">uncultured Caudovirales phage</name>
    <dbReference type="NCBI Taxonomy" id="2100421"/>
    <lineage>
        <taxon>Viruses</taxon>
        <taxon>Duplodnaviria</taxon>
        <taxon>Heunggongvirae</taxon>
        <taxon>Uroviricota</taxon>
        <taxon>Caudoviricetes</taxon>
        <taxon>Peduoviridae</taxon>
        <taxon>Maltschvirus</taxon>
        <taxon>Maltschvirus maltsch</taxon>
    </lineage>
</organism>
<sequence length="77" mass="8999">MAFPDKNVVAVIKQFEDRMEKGYKKYGVTTAEDTTTDLLGWLQHLQEELMDAVVYIERTKQELKGEKIELPKIPPRF</sequence>
<protein>
    <submittedName>
        <fullName evidence="1">Uncharacterized protein</fullName>
    </submittedName>
</protein>
<accession>A0A6J5M788</accession>
<reference evidence="1" key="1">
    <citation type="submission" date="2020-04" db="EMBL/GenBank/DDBJ databases">
        <authorList>
            <person name="Chiriac C."/>
            <person name="Salcher M."/>
            <person name="Ghai R."/>
            <person name="Kavagutti S V."/>
        </authorList>
    </citation>
    <scope>NUCLEOTIDE SEQUENCE</scope>
</reference>
<gene>
    <name evidence="1" type="ORF">UFOVP447_14</name>
</gene>